<dbReference type="Gene3D" id="1.10.1660.10">
    <property type="match status" value="1"/>
</dbReference>
<protein>
    <submittedName>
        <fullName evidence="8">Cu(I)-responsive transcriptional regulator</fullName>
    </submittedName>
</protein>
<dbReference type="InterPro" id="IPR047057">
    <property type="entry name" value="MerR_fam"/>
</dbReference>
<feature type="coiled-coil region" evidence="6">
    <location>
        <begin position="99"/>
        <end position="126"/>
    </location>
</feature>
<reference evidence="8 9" key="1">
    <citation type="submission" date="2023-10" db="EMBL/GenBank/DDBJ databases">
        <title>Complete Genome Sequence of Limnobacter thiooxidans CS-K2T, Isolated from freshwater lake sediments in Bavaria, Germany.</title>
        <authorList>
            <person name="Naruki M."/>
            <person name="Watanabe A."/>
            <person name="Warashina T."/>
            <person name="Morita T."/>
            <person name="Arakawa K."/>
        </authorList>
    </citation>
    <scope>NUCLEOTIDE SEQUENCE [LARGE SCALE GENOMIC DNA]</scope>
    <source>
        <strain evidence="8 9">CS-K2</strain>
    </source>
</reference>
<dbReference type="GO" id="GO:0003677">
    <property type="term" value="F:DNA binding"/>
    <property type="evidence" value="ECO:0007669"/>
    <property type="project" value="UniProtKB-KW"/>
</dbReference>
<dbReference type="Pfam" id="PF00376">
    <property type="entry name" value="MerR"/>
    <property type="match status" value="1"/>
</dbReference>
<organism evidence="8 9">
    <name type="scientific">Limnobacter thiooxidans</name>
    <dbReference type="NCBI Taxonomy" id="131080"/>
    <lineage>
        <taxon>Bacteria</taxon>
        <taxon>Pseudomonadati</taxon>
        <taxon>Pseudomonadota</taxon>
        <taxon>Betaproteobacteria</taxon>
        <taxon>Burkholderiales</taxon>
        <taxon>Burkholderiaceae</taxon>
        <taxon>Limnobacter</taxon>
    </lineage>
</organism>
<keyword evidence="2" id="KW-0963">Cytoplasm</keyword>
<dbReference type="SMART" id="SM00422">
    <property type="entry name" value="HTH_MERR"/>
    <property type="match status" value="1"/>
</dbReference>
<gene>
    <name evidence="8" type="primary">cueR</name>
    <name evidence="8" type="ORF">RGQ30_22860</name>
</gene>
<evidence type="ECO:0000313" key="8">
    <source>
        <dbReference type="EMBL" id="BET26785.1"/>
    </source>
</evidence>
<evidence type="ECO:0000256" key="4">
    <source>
        <dbReference type="ARBA" id="ARBA00023125"/>
    </source>
</evidence>
<dbReference type="PANTHER" id="PTHR30204:SF94">
    <property type="entry name" value="HEAVY METAL-DEPENDENT TRANSCRIPTIONAL REGULATOR HI_0293-RELATED"/>
    <property type="match status" value="1"/>
</dbReference>
<dbReference type="GO" id="GO:0005507">
    <property type="term" value="F:copper ion binding"/>
    <property type="evidence" value="ECO:0007669"/>
    <property type="project" value="InterPro"/>
</dbReference>
<dbReference type="InterPro" id="IPR015358">
    <property type="entry name" value="Tscrpt_reg_MerR_DNA-bd"/>
</dbReference>
<dbReference type="Proteomes" id="UP001329151">
    <property type="component" value="Chromosome"/>
</dbReference>
<dbReference type="GO" id="GO:0005737">
    <property type="term" value="C:cytoplasm"/>
    <property type="evidence" value="ECO:0007669"/>
    <property type="project" value="UniProtKB-SubCell"/>
</dbReference>
<evidence type="ECO:0000256" key="5">
    <source>
        <dbReference type="ARBA" id="ARBA00023163"/>
    </source>
</evidence>
<keyword evidence="6" id="KW-0175">Coiled coil</keyword>
<dbReference type="PANTHER" id="PTHR30204">
    <property type="entry name" value="REDOX-CYCLING DRUG-SENSING TRANSCRIPTIONAL ACTIVATOR SOXR"/>
    <property type="match status" value="1"/>
</dbReference>
<accession>A0AA86MF56</accession>
<dbReference type="InterPro" id="IPR011789">
    <property type="entry name" value="CueR"/>
</dbReference>
<keyword evidence="3" id="KW-0805">Transcription regulation</keyword>
<dbReference type="RefSeq" id="WP_130555775.1">
    <property type="nucleotide sequence ID" value="NZ_AP028947.1"/>
</dbReference>
<sequence>MSIKSTIEKNKTNNDTRHFTIGEAASESGISAKMIRHYEQVGLLNEAARTLAGYRLYTQRDVHVLRFIRHSRDLGFSIKQIEELLALWQDRERPSREVKKLAQSHLSALNDKIRELNAMKAELERLVGCCKGDSRPDCPILEGLAS</sequence>
<dbReference type="CDD" id="cd01108">
    <property type="entry name" value="HTH_CueR"/>
    <property type="match status" value="1"/>
</dbReference>
<dbReference type="GO" id="GO:0045893">
    <property type="term" value="P:positive regulation of DNA-templated transcription"/>
    <property type="evidence" value="ECO:0007669"/>
    <property type="project" value="InterPro"/>
</dbReference>
<dbReference type="SUPFAM" id="SSF46955">
    <property type="entry name" value="Putative DNA-binding domain"/>
    <property type="match status" value="1"/>
</dbReference>
<dbReference type="InterPro" id="IPR000551">
    <property type="entry name" value="MerR-type_HTH_dom"/>
</dbReference>
<proteinExistence type="predicted"/>
<dbReference type="AlphaFoldDB" id="A0AA86MF56"/>
<comment type="subcellular location">
    <subcellularLocation>
        <location evidence="1">Cytoplasm</location>
    </subcellularLocation>
</comment>
<evidence type="ECO:0000256" key="6">
    <source>
        <dbReference type="SAM" id="Coils"/>
    </source>
</evidence>
<dbReference type="KEGG" id="lto:RGQ30_22860"/>
<keyword evidence="4" id="KW-0238">DNA-binding</keyword>
<evidence type="ECO:0000313" key="9">
    <source>
        <dbReference type="Proteomes" id="UP001329151"/>
    </source>
</evidence>
<evidence type="ECO:0000256" key="2">
    <source>
        <dbReference type="ARBA" id="ARBA00022490"/>
    </source>
</evidence>
<dbReference type="Pfam" id="PF09278">
    <property type="entry name" value="MerR-DNA-bind"/>
    <property type="match status" value="1"/>
</dbReference>
<dbReference type="InterPro" id="IPR009061">
    <property type="entry name" value="DNA-bd_dom_put_sf"/>
</dbReference>
<evidence type="ECO:0000259" key="7">
    <source>
        <dbReference type="PROSITE" id="PS50937"/>
    </source>
</evidence>
<keyword evidence="5" id="KW-0804">Transcription</keyword>
<dbReference type="PROSITE" id="PS50937">
    <property type="entry name" value="HTH_MERR_2"/>
    <property type="match status" value="1"/>
</dbReference>
<name>A0AA86MF56_9BURK</name>
<evidence type="ECO:0000256" key="1">
    <source>
        <dbReference type="ARBA" id="ARBA00004496"/>
    </source>
</evidence>
<dbReference type="GO" id="GO:0003700">
    <property type="term" value="F:DNA-binding transcription factor activity"/>
    <property type="evidence" value="ECO:0007669"/>
    <property type="project" value="InterPro"/>
</dbReference>
<feature type="domain" description="HTH merR-type" evidence="7">
    <location>
        <begin position="18"/>
        <end position="87"/>
    </location>
</feature>
<dbReference type="PRINTS" id="PR00040">
    <property type="entry name" value="HTHMERR"/>
</dbReference>
<dbReference type="NCBIfam" id="TIGR02044">
    <property type="entry name" value="CueR"/>
    <property type="match status" value="1"/>
</dbReference>
<dbReference type="PROSITE" id="PS00552">
    <property type="entry name" value="HTH_MERR_1"/>
    <property type="match status" value="1"/>
</dbReference>
<dbReference type="EMBL" id="AP028947">
    <property type="protein sequence ID" value="BET26785.1"/>
    <property type="molecule type" value="Genomic_DNA"/>
</dbReference>
<keyword evidence="9" id="KW-1185">Reference proteome</keyword>
<evidence type="ECO:0000256" key="3">
    <source>
        <dbReference type="ARBA" id="ARBA00023015"/>
    </source>
</evidence>